<keyword evidence="13" id="KW-1185">Reference proteome</keyword>
<keyword evidence="6" id="KW-0479">Metal-binding</keyword>
<evidence type="ECO:0000256" key="4">
    <source>
        <dbReference type="ARBA" id="ARBA00022485"/>
    </source>
</evidence>
<dbReference type="AlphaFoldDB" id="A0AA50HPT0"/>
<keyword evidence="5" id="KW-0500">Molybdenum</keyword>
<reference evidence="12 13" key="1">
    <citation type="submission" date="2023-07" db="EMBL/GenBank/DDBJ databases">
        <title>Pathogenic bacteria of pear tree diseases.</title>
        <authorList>
            <person name="Zhang Z."/>
            <person name="He L."/>
            <person name="Huang R."/>
        </authorList>
    </citation>
    <scope>NUCLEOTIDE SEQUENCE [LARGE SCALE GENOMIC DNA]</scope>
    <source>
        <strain evidence="12 13">DE2</strain>
    </source>
</reference>
<sequence>MKTTCPYCGVGCGVTVLPQPDGSCLVSGDADHPANFGRLCVKGSALGETSGHAGRLLHPQIAGEQASWPHALDEVARRLQQVIDQHGAQAVAFYASGQLLTEDYYVANKLMKGFLGVANIDTNSRLCMASAVVGYKRALGADAVPCCYEDFDAADMVILAGSNTAWAHPVAWQRLMQAKKARPEMKVVVIDPRRTATCDLADLHLPLKPGSDAALFNGLLHWLDKHQQRDESLTEHILGLEDALAAAAEWHAEAVAEYCELEVADVEEFYRLFGASRATLTLYCMGINQSGSGSDKCNAIINVHLASGKIGRPGSGPFSLTGQPNAMGGREVGGLANQLAAHMGFSAEEVERVQRFWQSPRIASQPGLKAVELFQAVGRGEVKALWIMGTNPAVSLPDGSAVLTALQKCPLVIVSDVCAATDTTALADILLPAQGWGEKNGTVTNSERRISRQRGFTKPAGEAMPDWWILSQVAQRLGFSGAFDWQHPAEIFREHAALSGFENNGQRAFDISGLAKIDNQQWDKLQPIQWPVNQQHPAGCARLFTDLRFFHPDGKARLIAVIPRLPVAQADLHYPLIANTGRIRDQWHTMTRTGTVPRLMQHYAEPFCELHPDDARQYGLRQDDLVRVQSDRGWMVCRTKISEGALRGNLFLPMHWNRQFCSQGSVDTLIAPTLCPESGQPESKQTAVRVRRWKSDWQAILYLREATSLGESAWWAKIPQAGAVRYQLAGEGTALAWLTAQGLLSGLQLQTAQADRGYFHLLGWKQGRLELAFYSDPGRLPAIDNERVISAFTQAPDTPAGRFALLAGQARAGSSQGRTICSCFGVGEERIAAAIARGCDTTEALGLALKCGTNCGSCLPELKQLIACAQPTV</sequence>
<dbReference type="CDD" id="cd02791">
    <property type="entry name" value="MopB_CT_Nitrate-R-NapA-like"/>
    <property type="match status" value="1"/>
</dbReference>
<dbReference type="GO" id="GO:1990204">
    <property type="term" value="C:oxidoreductase complex"/>
    <property type="evidence" value="ECO:0007669"/>
    <property type="project" value="UniProtKB-ARBA"/>
</dbReference>
<dbReference type="GO" id="GO:0016491">
    <property type="term" value="F:oxidoreductase activity"/>
    <property type="evidence" value="ECO:0007669"/>
    <property type="project" value="UniProtKB-KW"/>
</dbReference>
<keyword evidence="4" id="KW-0004">4Fe-4S</keyword>
<dbReference type="InterPro" id="IPR007419">
    <property type="entry name" value="BFD-like_2Fe2S-bd_dom"/>
</dbReference>
<dbReference type="Gene3D" id="3.40.228.10">
    <property type="entry name" value="Dimethylsulfoxide Reductase, domain 2"/>
    <property type="match status" value="1"/>
</dbReference>
<dbReference type="SMART" id="SM00926">
    <property type="entry name" value="Molybdop_Fe4S4"/>
    <property type="match status" value="1"/>
</dbReference>
<dbReference type="EMBL" id="CP132353">
    <property type="protein sequence ID" value="WLS80587.1"/>
    <property type="molecule type" value="Genomic_DNA"/>
</dbReference>
<dbReference type="Gene3D" id="2.40.40.20">
    <property type="match status" value="1"/>
</dbReference>
<dbReference type="KEGG" id="epi:Q3V30_08950"/>
<dbReference type="Proteomes" id="UP001228139">
    <property type="component" value="Chromosome"/>
</dbReference>
<dbReference type="Gene3D" id="3.40.50.740">
    <property type="match status" value="1"/>
</dbReference>
<evidence type="ECO:0000256" key="7">
    <source>
        <dbReference type="ARBA" id="ARBA00023002"/>
    </source>
</evidence>
<dbReference type="SUPFAM" id="SSF53706">
    <property type="entry name" value="Formate dehydrogenase/DMSO reductase, domains 1-3"/>
    <property type="match status" value="1"/>
</dbReference>
<dbReference type="GO" id="GO:0042128">
    <property type="term" value="P:nitrate assimilation"/>
    <property type="evidence" value="ECO:0007669"/>
    <property type="project" value="UniProtKB-KW"/>
</dbReference>
<evidence type="ECO:0000256" key="3">
    <source>
        <dbReference type="ARBA" id="ARBA00008747"/>
    </source>
</evidence>
<evidence type="ECO:0000256" key="9">
    <source>
        <dbReference type="ARBA" id="ARBA00023014"/>
    </source>
</evidence>
<keyword evidence="10" id="KW-0534">Nitrate assimilation</keyword>
<dbReference type="Gene3D" id="2.20.25.90">
    <property type="entry name" value="ADC-like domains"/>
    <property type="match status" value="1"/>
</dbReference>
<evidence type="ECO:0000256" key="10">
    <source>
        <dbReference type="ARBA" id="ARBA00023063"/>
    </source>
</evidence>
<organism evidence="12 13">
    <name type="scientific">Erwinia pyri</name>
    <dbReference type="NCBI Taxonomy" id="3062598"/>
    <lineage>
        <taxon>Bacteria</taxon>
        <taxon>Pseudomonadati</taxon>
        <taxon>Pseudomonadota</taxon>
        <taxon>Gammaproteobacteria</taxon>
        <taxon>Enterobacterales</taxon>
        <taxon>Erwiniaceae</taxon>
        <taxon>Erwinia</taxon>
    </lineage>
</organism>
<evidence type="ECO:0000313" key="13">
    <source>
        <dbReference type="Proteomes" id="UP001228139"/>
    </source>
</evidence>
<accession>A0AA50HPT0</accession>
<dbReference type="PANTHER" id="PTHR43105">
    <property type="entry name" value="RESPIRATORY NITRATE REDUCTASE"/>
    <property type="match status" value="1"/>
</dbReference>
<dbReference type="PANTHER" id="PTHR43105:SF9">
    <property type="entry name" value="NADPH-FE(3+) OXIDOREDUCTASE SUBUNIT ALPHA"/>
    <property type="match status" value="1"/>
</dbReference>
<evidence type="ECO:0000259" key="11">
    <source>
        <dbReference type="PROSITE" id="PS51669"/>
    </source>
</evidence>
<dbReference type="PROSITE" id="PS51669">
    <property type="entry name" value="4FE4S_MOW_BIS_MGD"/>
    <property type="match status" value="1"/>
</dbReference>
<protein>
    <submittedName>
        <fullName evidence="12">Nitrate reductase</fullName>
    </submittedName>
</protein>
<gene>
    <name evidence="12" type="ORF">Q3V30_08950</name>
</gene>
<comment type="cofactor">
    <cofactor evidence="2">
        <name>[4Fe-4S] cluster</name>
        <dbReference type="ChEBI" id="CHEBI:49883"/>
    </cofactor>
</comment>
<feature type="domain" description="4Fe-4S Mo/W bis-MGD-type" evidence="11">
    <location>
        <begin position="1"/>
        <end position="54"/>
    </location>
</feature>
<proteinExistence type="inferred from homology"/>
<keyword evidence="9" id="KW-0411">Iron-sulfur</keyword>
<evidence type="ECO:0000313" key="12">
    <source>
        <dbReference type="EMBL" id="WLS80587.1"/>
    </source>
</evidence>
<dbReference type="InterPro" id="IPR041957">
    <property type="entry name" value="CT_Nitrate-R-NapA-like"/>
</dbReference>
<comment type="cofactor">
    <cofactor evidence="1">
        <name>Mo-bis(molybdopterin guanine dinucleotide)</name>
        <dbReference type="ChEBI" id="CHEBI:60539"/>
    </cofactor>
</comment>
<evidence type="ECO:0000256" key="8">
    <source>
        <dbReference type="ARBA" id="ARBA00023004"/>
    </source>
</evidence>
<dbReference type="InterPro" id="IPR041854">
    <property type="entry name" value="BFD-like_2Fe2S-bd_dom_sf"/>
</dbReference>
<dbReference type="Gene3D" id="1.10.10.1100">
    <property type="entry name" value="BFD-like [2Fe-2S]-binding domain"/>
    <property type="match status" value="1"/>
</dbReference>
<dbReference type="Pfam" id="PF00384">
    <property type="entry name" value="Molybdopterin"/>
    <property type="match status" value="1"/>
</dbReference>
<dbReference type="GO" id="GO:0043546">
    <property type="term" value="F:molybdopterin cofactor binding"/>
    <property type="evidence" value="ECO:0007669"/>
    <property type="project" value="InterPro"/>
</dbReference>
<dbReference type="Pfam" id="PF04324">
    <property type="entry name" value="Fer2_BFD"/>
    <property type="match status" value="1"/>
</dbReference>
<name>A0AA50HPT0_9GAMM</name>
<dbReference type="InterPro" id="IPR006963">
    <property type="entry name" value="Mopterin_OxRdtase_4Fe-4S_dom"/>
</dbReference>
<evidence type="ECO:0000256" key="1">
    <source>
        <dbReference type="ARBA" id="ARBA00001942"/>
    </source>
</evidence>
<dbReference type="InterPro" id="IPR006656">
    <property type="entry name" value="Mopterin_OxRdtase"/>
</dbReference>
<dbReference type="InterPro" id="IPR009010">
    <property type="entry name" value="Asp_de-COase-like_dom_sf"/>
</dbReference>
<dbReference type="GO" id="GO:0016020">
    <property type="term" value="C:membrane"/>
    <property type="evidence" value="ECO:0007669"/>
    <property type="project" value="TreeGrafter"/>
</dbReference>
<dbReference type="CDD" id="cd02754">
    <property type="entry name" value="MopB_Nitrate-R-NapA-like"/>
    <property type="match status" value="1"/>
</dbReference>
<dbReference type="GO" id="GO:0046872">
    <property type="term" value="F:metal ion binding"/>
    <property type="evidence" value="ECO:0007669"/>
    <property type="project" value="UniProtKB-KW"/>
</dbReference>
<dbReference type="RefSeq" id="WP_306212451.1">
    <property type="nucleotide sequence ID" value="NZ_CP132353.1"/>
</dbReference>
<keyword evidence="8" id="KW-0408">Iron</keyword>
<dbReference type="GO" id="GO:0051539">
    <property type="term" value="F:4 iron, 4 sulfur cluster binding"/>
    <property type="evidence" value="ECO:0007669"/>
    <property type="project" value="UniProtKB-KW"/>
</dbReference>
<dbReference type="PROSITE" id="PS00551">
    <property type="entry name" value="MOLYBDOPTERIN_PROK_1"/>
    <property type="match status" value="1"/>
</dbReference>
<evidence type="ECO:0000256" key="6">
    <source>
        <dbReference type="ARBA" id="ARBA00022723"/>
    </source>
</evidence>
<dbReference type="Pfam" id="PF01568">
    <property type="entry name" value="Molydop_binding"/>
    <property type="match status" value="1"/>
</dbReference>
<dbReference type="InterPro" id="IPR006657">
    <property type="entry name" value="MoPterin_dinucl-bd_dom"/>
</dbReference>
<comment type="similarity">
    <text evidence="3">Belongs to the prokaryotic molybdopterin-containing oxidoreductase family. NasA/NapA/NarB subfamily.</text>
</comment>
<dbReference type="SUPFAM" id="SSF50692">
    <property type="entry name" value="ADC-like"/>
    <property type="match status" value="1"/>
</dbReference>
<dbReference type="Pfam" id="PF04879">
    <property type="entry name" value="Molybdop_Fe4S4"/>
    <property type="match status" value="1"/>
</dbReference>
<keyword evidence="7" id="KW-0560">Oxidoreductase</keyword>
<evidence type="ECO:0000256" key="2">
    <source>
        <dbReference type="ARBA" id="ARBA00001966"/>
    </source>
</evidence>
<dbReference type="InterPro" id="IPR050123">
    <property type="entry name" value="Prok_molybdopt-oxidoreductase"/>
</dbReference>
<evidence type="ECO:0000256" key="5">
    <source>
        <dbReference type="ARBA" id="ARBA00022505"/>
    </source>
</evidence>
<dbReference type="GO" id="GO:0045333">
    <property type="term" value="P:cellular respiration"/>
    <property type="evidence" value="ECO:0007669"/>
    <property type="project" value="UniProtKB-ARBA"/>
</dbReference>
<dbReference type="InterPro" id="IPR027467">
    <property type="entry name" value="MopterinOxRdtase_cofactor_BS"/>
</dbReference>